<keyword evidence="4" id="KW-1185">Reference proteome</keyword>
<name>A0ABW0KZN4_9BACT</name>
<evidence type="ECO:0008006" key="5">
    <source>
        <dbReference type="Google" id="ProtNLM"/>
    </source>
</evidence>
<evidence type="ECO:0000256" key="2">
    <source>
        <dbReference type="SAM" id="Phobius"/>
    </source>
</evidence>
<keyword evidence="2" id="KW-0472">Membrane</keyword>
<evidence type="ECO:0000313" key="4">
    <source>
        <dbReference type="Proteomes" id="UP001596052"/>
    </source>
</evidence>
<keyword evidence="2" id="KW-1133">Transmembrane helix</keyword>
<keyword evidence="1" id="KW-0175">Coiled coil</keyword>
<dbReference type="RefSeq" id="WP_377171653.1">
    <property type="nucleotide sequence ID" value="NZ_JBHSMQ010000013.1"/>
</dbReference>
<evidence type="ECO:0000256" key="1">
    <source>
        <dbReference type="SAM" id="Coils"/>
    </source>
</evidence>
<dbReference type="Proteomes" id="UP001596052">
    <property type="component" value="Unassembled WGS sequence"/>
</dbReference>
<reference evidence="4" key="1">
    <citation type="journal article" date="2019" name="Int. J. Syst. Evol. Microbiol.">
        <title>The Global Catalogue of Microorganisms (GCM) 10K type strain sequencing project: providing services to taxonomists for standard genome sequencing and annotation.</title>
        <authorList>
            <consortium name="The Broad Institute Genomics Platform"/>
            <consortium name="The Broad Institute Genome Sequencing Center for Infectious Disease"/>
            <person name="Wu L."/>
            <person name="Ma J."/>
        </authorList>
    </citation>
    <scope>NUCLEOTIDE SEQUENCE [LARGE SCALE GENOMIC DNA]</scope>
    <source>
        <strain evidence="4">CGMCC 4.1469</strain>
    </source>
</reference>
<sequence>MSIVRIILRIVIVLAFMLVGAYLGFRRQIKFALDRPSVFCSLAKVVAGGNLSSGGPQWKEVQQDFYGTIRETLESAEMKRRAMERVRALNPDVAECDVGTRAVQTPGSAIITIMATGAEPKYTRLFLDALLDEFIAFRQSIREQSQGKVLQQFLQEVVTKQKAMEDTLARLEKARAKVDTLSVKSDIERLVARLSALRNQRDDLRLKIKALKDGDAGRAGWQTELSTTEAGIGEIEKDLARWEPDLAELRTLQQQAETSKLAYEKLFSVVENIQAIFNTSADYVAVQERATPAFEQVEDWVMPAAAVALAGGLLFGFTGLLLSLILVRAPRPSRIPEAI</sequence>
<dbReference type="EMBL" id="JBHSMQ010000013">
    <property type="protein sequence ID" value="MFC5457876.1"/>
    <property type="molecule type" value="Genomic_DNA"/>
</dbReference>
<proteinExistence type="predicted"/>
<feature type="coiled-coil region" evidence="1">
    <location>
        <begin position="154"/>
        <end position="214"/>
    </location>
</feature>
<accession>A0ABW0KZN4</accession>
<evidence type="ECO:0000313" key="3">
    <source>
        <dbReference type="EMBL" id="MFC5457876.1"/>
    </source>
</evidence>
<comment type="caution">
    <text evidence="3">The sequence shown here is derived from an EMBL/GenBank/DDBJ whole genome shotgun (WGS) entry which is preliminary data.</text>
</comment>
<organism evidence="3 4">
    <name type="scientific">Prosthecobacter fluviatilis</name>
    <dbReference type="NCBI Taxonomy" id="445931"/>
    <lineage>
        <taxon>Bacteria</taxon>
        <taxon>Pseudomonadati</taxon>
        <taxon>Verrucomicrobiota</taxon>
        <taxon>Verrucomicrobiia</taxon>
        <taxon>Verrucomicrobiales</taxon>
        <taxon>Verrucomicrobiaceae</taxon>
        <taxon>Prosthecobacter</taxon>
    </lineage>
</organism>
<feature type="transmembrane region" description="Helical" evidence="2">
    <location>
        <begin position="300"/>
        <end position="327"/>
    </location>
</feature>
<feature type="transmembrane region" description="Helical" evidence="2">
    <location>
        <begin position="7"/>
        <end position="25"/>
    </location>
</feature>
<protein>
    <recommendedName>
        <fullName evidence="5">Chain length determinant protein</fullName>
    </recommendedName>
</protein>
<keyword evidence="2" id="KW-0812">Transmembrane</keyword>
<gene>
    <name evidence="3" type="ORF">ACFQDI_23605</name>
</gene>